<dbReference type="PANTHER" id="PTHR30042:SF2">
    <property type="entry name" value="POTASSIUM-TRANSPORTING ATPASE KDPC SUBUNIT"/>
    <property type="match status" value="1"/>
</dbReference>
<dbReference type="NCBIfam" id="TIGR00681">
    <property type="entry name" value="kdpC"/>
    <property type="match status" value="1"/>
</dbReference>
<evidence type="ECO:0000256" key="9">
    <source>
        <dbReference type="ARBA" id="ARBA00023065"/>
    </source>
</evidence>
<evidence type="ECO:0000256" key="5">
    <source>
        <dbReference type="ARBA" id="ARBA00022741"/>
    </source>
</evidence>
<feature type="signal peptide" evidence="12">
    <location>
        <begin position="1"/>
        <end position="22"/>
    </location>
</feature>
<comment type="caution">
    <text evidence="13">The sequence shown here is derived from an EMBL/GenBank/DDBJ whole genome shotgun (WGS) entry which is preliminary data.</text>
</comment>
<dbReference type="Proteomes" id="UP000277424">
    <property type="component" value="Unassembled WGS sequence"/>
</dbReference>
<dbReference type="Pfam" id="PF02669">
    <property type="entry name" value="KdpC"/>
    <property type="match status" value="1"/>
</dbReference>
<evidence type="ECO:0000256" key="7">
    <source>
        <dbReference type="ARBA" id="ARBA00022958"/>
    </source>
</evidence>
<evidence type="ECO:0000313" key="14">
    <source>
        <dbReference type="Proteomes" id="UP000277424"/>
    </source>
</evidence>
<evidence type="ECO:0000256" key="1">
    <source>
        <dbReference type="ARBA" id="ARBA00022448"/>
    </source>
</evidence>
<evidence type="ECO:0000256" key="8">
    <source>
        <dbReference type="ARBA" id="ARBA00022989"/>
    </source>
</evidence>
<keyword evidence="7 11" id="KW-0630">Potassium</keyword>
<comment type="subunit">
    <text evidence="11">The system is composed of three essential subunits: KdpA, KdpB and KdpC.</text>
</comment>
<dbReference type="RefSeq" id="WP_121219248.1">
    <property type="nucleotide sequence ID" value="NZ_RBIG01000002.1"/>
</dbReference>
<dbReference type="GO" id="GO:0005524">
    <property type="term" value="F:ATP binding"/>
    <property type="evidence" value="ECO:0007669"/>
    <property type="project" value="UniProtKB-UniRule"/>
</dbReference>
<comment type="similarity">
    <text evidence="11">Belongs to the KdpC family.</text>
</comment>
<dbReference type="PIRSF" id="PIRSF001296">
    <property type="entry name" value="K_ATPase_KdpC"/>
    <property type="match status" value="1"/>
</dbReference>
<accession>A0A420WFR0</accession>
<protein>
    <recommendedName>
        <fullName evidence="11">Potassium-transporting ATPase KdpC subunit</fullName>
    </recommendedName>
    <alternativeName>
        <fullName evidence="11">ATP phosphohydrolase [potassium-transporting] C chain</fullName>
    </alternativeName>
    <alternativeName>
        <fullName evidence="11">Potassium-binding and translocating subunit C</fullName>
    </alternativeName>
    <alternativeName>
        <fullName evidence="11">Potassium-translocating ATPase C chain</fullName>
    </alternativeName>
</protein>
<keyword evidence="2 11" id="KW-1003">Cell membrane</keyword>
<dbReference type="OrthoDB" id="9788285at2"/>
<dbReference type="NCBIfam" id="NF001454">
    <property type="entry name" value="PRK00315.1"/>
    <property type="match status" value="1"/>
</dbReference>
<reference evidence="13 14" key="1">
    <citation type="submission" date="2018-10" db="EMBL/GenBank/DDBJ databases">
        <title>Comparative analysis of microorganisms from saline springs in Andes Mountain Range, Colombia.</title>
        <authorList>
            <person name="Rubin E."/>
        </authorList>
    </citation>
    <scope>NUCLEOTIDE SEQUENCE [LARGE SCALE GENOMIC DNA]</scope>
    <source>
        <strain evidence="13 14">USBA 36</strain>
    </source>
</reference>
<keyword evidence="12" id="KW-0732">Signal</keyword>
<keyword evidence="1 11" id="KW-0813">Transport</keyword>
<keyword evidence="8 11" id="KW-1133">Transmembrane helix</keyword>
<sequence>MYKQIRSALTLLLLMTALTGFAYPLAMTGLSQALFPDQSGGSLLLQDDKVIGSRLIAQGFETPGYFHPRPSLAGDEYDGASSGASNLGVTSKTLIEAAAQRVAGIGVREPVPVDLVTASGSGLDPHISPEAALIQVPRIAEARGLPEEAVRDLVRSHTEQRILGFIGEPRVNVLMLNLALDDLKP</sequence>
<feature type="chain" id="PRO_5019566662" description="Potassium-transporting ATPase KdpC subunit" evidence="12">
    <location>
        <begin position="23"/>
        <end position="185"/>
    </location>
</feature>
<evidence type="ECO:0000256" key="10">
    <source>
        <dbReference type="ARBA" id="ARBA00023136"/>
    </source>
</evidence>
<evidence type="ECO:0000256" key="4">
    <source>
        <dbReference type="ARBA" id="ARBA00022692"/>
    </source>
</evidence>
<dbReference type="PANTHER" id="PTHR30042">
    <property type="entry name" value="POTASSIUM-TRANSPORTING ATPASE C CHAIN"/>
    <property type="match status" value="1"/>
</dbReference>
<organism evidence="13 14">
    <name type="scientific">Oceanibaculum indicum</name>
    <dbReference type="NCBI Taxonomy" id="526216"/>
    <lineage>
        <taxon>Bacteria</taxon>
        <taxon>Pseudomonadati</taxon>
        <taxon>Pseudomonadota</taxon>
        <taxon>Alphaproteobacteria</taxon>
        <taxon>Rhodospirillales</taxon>
        <taxon>Oceanibaculaceae</taxon>
        <taxon>Oceanibaculum</taxon>
    </lineage>
</organism>
<comment type="subcellular location">
    <subcellularLocation>
        <location evidence="11">Cell membrane</location>
        <topology evidence="11">Single-pass membrane protein</topology>
    </subcellularLocation>
</comment>
<dbReference type="InterPro" id="IPR003820">
    <property type="entry name" value="KdpC"/>
</dbReference>
<keyword evidence="5 11" id="KW-0547">Nucleotide-binding</keyword>
<dbReference type="GO" id="GO:0008556">
    <property type="term" value="F:P-type potassium transmembrane transporter activity"/>
    <property type="evidence" value="ECO:0007669"/>
    <property type="project" value="InterPro"/>
</dbReference>
<dbReference type="HAMAP" id="MF_00276">
    <property type="entry name" value="KdpC"/>
    <property type="match status" value="1"/>
</dbReference>
<dbReference type="GO" id="GO:0005886">
    <property type="term" value="C:plasma membrane"/>
    <property type="evidence" value="ECO:0007669"/>
    <property type="project" value="UniProtKB-SubCell"/>
</dbReference>
<evidence type="ECO:0000256" key="2">
    <source>
        <dbReference type="ARBA" id="ARBA00022475"/>
    </source>
</evidence>
<name>A0A420WFR0_9PROT</name>
<keyword evidence="4 11" id="KW-0812">Transmembrane</keyword>
<proteinExistence type="inferred from homology"/>
<keyword evidence="3 11" id="KW-0633">Potassium transport</keyword>
<evidence type="ECO:0000256" key="6">
    <source>
        <dbReference type="ARBA" id="ARBA00022840"/>
    </source>
</evidence>
<comment type="function">
    <text evidence="11">Part of the high-affinity ATP-driven potassium transport (or Kdp) system, which catalyzes the hydrolysis of ATP coupled with the electrogenic transport of potassium into the cytoplasm. This subunit acts as a catalytic chaperone that increases the ATP-binding affinity of the ATP-hydrolyzing subunit KdpB by the formation of a transient KdpB/KdpC/ATP ternary complex.</text>
</comment>
<dbReference type="EMBL" id="RBIG01000002">
    <property type="protein sequence ID" value="RKQ69830.1"/>
    <property type="molecule type" value="Genomic_DNA"/>
</dbReference>
<keyword evidence="10 11" id="KW-0472">Membrane</keyword>
<evidence type="ECO:0000256" key="11">
    <source>
        <dbReference type="HAMAP-Rule" id="MF_00276"/>
    </source>
</evidence>
<keyword evidence="9 11" id="KW-0406">Ion transport</keyword>
<evidence type="ECO:0000256" key="12">
    <source>
        <dbReference type="SAM" id="SignalP"/>
    </source>
</evidence>
<gene>
    <name evidence="11" type="primary">kdpC</name>
    <name evidence="13" type="ORF">BCL74_1763</name>
</gene>
<dbReference type="AlphaFoldDB" id="A0A420WFR0"/>
<evidence type="ECO:0000313" key="13">
    <source>
        <dbReference type="EMBL" id="RKQ69830.1"/>
    </source>
</evidence>
<evidence type="ECO:0000256" key="3">
    <source>
        <dbReference type="ARBA" id="ARBA00022538"/>
    </source>
</evidence>
<keyword evidence="6 11" id="KW-0067">ATP-binding</keyword>